<feature type="chain" id="PRO_5025050351" evidence="1">
    <location>
        <begin position="24"/>
        <end position="194"/>
    </location>
</feature>
<gene>
    <name evidence="2" type="ORF">E2D65_15480</name>
</gene>
<dbReference type="InterPro" id="IPR036937">
    <property type="entry name" value="Adhesion_dom_fimbrial_sf"/>
</dbReference>
<dbReference type="AlphaFoldDB" id="A0A5Y2FJP3"/>
<evidence type="ECO:0000313" key="2">
    <source>
        <dbReference type="EMBL" id="ECD6073929.1"/>
    </source>
</evidence>
<dbReference type="GO" id="GO:0009289">
    <property type="term" value="C:pilus"/>
    <property type="evidence" value="ECO:0007669"/>
    <property type="project" value="InterPro"/>
</dbReference>
<feature type="signal peptide" evidence="1">
    <location>
        <begin position="1"/>
        <end position="23"/>
    </location>
</feature>
<dbReference type="EMBL" id="AAIFEU010000014">
    <property type="protein sequence ID" value="ECD6073929.1"/>
    <property type="molecule type" value="Genomic_DNA"/>
</dbReference>
<evidence type="ECO:0000256" key="1">
    <source>
        <dbReference type="SAM" id="SignalP"/>
    </source>
</evidence>
<protein>
    <submittedName>
        <fullName evidence="2">Type 1 fimbrial protein</fullName>
    </submittedName>
</protein>
<name>A0A5Y2FJP3_SALNE</name>
<dbReference type="GO" id="GO:0007155">
    <property type="term" value="P:cell adhesion"/>
    <property type="evidence" value="ECO:0007669"/>
    <property type="project" value="InterPro"/>
</dbReference>
<organism evidence="2">
    <name type="scientific">Salmonella newport</name>
    <dbReference type="NCBI Taxonomy" id="108619"/>
    <lineage>
        <taxon>Bacteria</taxon>
        <taxon>Pseudomonadati</taxon>
        <taxon>Pseudomonadota</taxon>
        <taxon>Gammaproteobacteria</taxon>
        <taxon>Enterobacterales</taxon>
        <taxon>Enterobacteriaceae</taxon>
        <taxon>Salmonella</taxon>
    </lineage>
</organism>
<proteinExistence type="predicted"/>
<reference evidence="2" key="1">
    <citation type="submission" date="2019-03" db="EMBL/GenBank/DDBJ databases">
        <authorList>
            <person name="Ashton P.M."/>
            <person name="Dallman T."/>
            <person name="Nair S."/>
            <person name="De Pinna E."/>
            <person name="Peters T."/>
            <person name="Grant K."/>
        </authorList>
    </citation>
    <scope>NUCLEOTIDE SEQUENCE [LARGE SCALE GENOMIC DNA]</scope>
    <source>
        <strain evidence="2">161826</strain>
    </source>
</reference>
<dbReference type="Gene3D" id="2.60.40.1090">
    <property type="entry name" value="Fimbrial-type adhesion domain"/>
    <property type="match status" value="1"/>
</dbReference>
<dbReference type="InterPro" id="IPR008966">
    <property type="entry name" value="Adhesion_dom_sf"/>
</dbReference>
<keyword evidence="1" id="KW-0732">Signal</keyword>
<dbReference type="SUPFAM" id="SSF49401">
    <property type="entry name" value="Bacterial adhesins"/>
    <property type="match status" value="1"/>
</dbReference>
<dbReference type="Proteomes" id="UP000839738">
    <property type="component" value="Unassembled WGS sequence"/>
</dbReference>
<comment type="caution">
    <text evidence="2">The sequence shown here is derived from an EMBL/GenBank/DDBJ whole genome shotgun (WGS) entry which is preliminary data.</text>
</comment>
<accession>A0A5Y2FJP3</accession>
<sequence>MRLYLLPLTGMLLTCLLAGQSRADKVADGSVSFTGTLLGKETCTLVNPDINVDFGIFSVDPGATPEILTSRDIAFHFTKCPATTNRVLMTVDFNEISGGFSSAPYGIYNQGSSSVMGTLACNAGEIIQAGVFGCPSDHAVLRNFSQLTGIVHNDGTLFFPLTVSLAAQMEGITGLPLVIPGTINMIVNFTFEEM</sequence>